<name>A0A841LG81_9SPHN</name>
<dbReference type="AlphaFoldDB" id="A0A841LG81"/>
<accession>A0A841LG81</accession>
<feature type="region of interest" description="Disordered" evidence="1">
    <location>
        <begin position="653"/>
        <end position="672"/>
    </location>
</feature>
<evidence type="ECO:0000313" key="2">
    <source>
        <dbReference type="EMBL" id="MBB6227978.1"/>
    </source>
</evidence>
<reference evidence="2 3" key="1">
    <citation type="submission" date="2020-08" db="EMBL/GenBank/DDBJ databases">
        <title>Genomic Encyclopedia of Type Strains, Phase IV (KMG-IV): sequencing the most valuable type-strain genomes for metagenomic binning, comparative biology and taxonomic classification.</title>
        <authorList>
            <person name="Goeker M."/>
        </authorList>
    </citation>
    <scope>NUCLEOTIDE SEQUENCE [LARGE SCALE GENOMIC DNA]</scope>
    <source>
        <strain evidence="2 3">DSM 102189</strain>
    </source>
</reference>
<feature type="region of interest" description="Disordered" evidence="1">
    <location>
        <begin position="615"/>
        <end position="641"/>
    </location>
</feature>
<sequence length="1054" mass="111470">MKALASTTLLGGIAIHDKADPHLAPGGHLRLIPHPALGLPIAPLVLRKTVIDPRQLAANARTDIVWRTDKGIQLTPPFTLRAGMVVTGILPPGSRCLWIEVDATPGRTQLLPLPGIARTLPGAVVALPMLDRGLALRPELLATLTKNTLQVAQIEPTARGDAITQSRSAAPYALAAGRIRRIRLTGSGVVRGVRWLEERELVKENLYAKEWRRWSLPAKPGARYAAPATALADAETRVGSGAPQREQMPDVPGATPATAPAYAANGAARAARELNRIRKRFEEGATGSPATDHSLAAGLERLINDLSAPAGTLEVQVPSFDEATGQPVGRVDVNLLSALQMAQLDPGMARWLGFADTDLEVLHLPPGSLVVYWVDGWWEGPDAKRSLRGRLMARLAGNKDDTLKAFEATFKTAVPKGIGDIVQLQSVIPMLVGQPPTRPQPPVIGALRSGGWTTDLVPPAAARQITLPLGRLLPGGLLAFARLGGPAPQSLHEKAADGTAMPLIAAELPDAAAPGQGELFDRMAPADPVQYRVAQSDWAGRWSEWRQAQAPVAERPAPPRPVPELFYTQPAVNGVGPVGSLPGKVSIRLDVPRPSQLAPGSLAITTLEFTLDGTTETMPVGNSSRLEFSRKGPPLPRGGQGVTTLTARWKDSADRFSQPCPPTERRIFDPRPPLGLTIAEDLAYGSRPDVTGKSRIALAWKPTTGQATTRLYQSDETTLIRTLEKRGGHDALLARIAAAADAPARAALFVKHKALFGRGQFGLINPDGFTGTTFEHRVSGSLRVLLFYRILPVSTAGVEADFATSALIPYAIPNSGPPAPPMLVVRPVRDGSVLRPAVAISVPQGGVAAREFRLRRSPSESRDPLRMPIVHQGPVPPLPANAGPEARQEVPSFFDTGGSIEPFNTPLQMWSRYSWAAEVRGGPEPGGTTAGEWSDASAAVSLALVPDGPPAPPGAGRLEAAAPGTTRLSFAHAEPLQGGALGSYSIDLFRAHPDAPLEFAASVGADAARTPDPAGGFRFAFTLAEVLPPGTRLVAMVIDPAGRSSAPSLALIMP</sequence>
<dbReference type="EMBL" id="JACIIV010000014">
    <property type="protein sequence ID" value="MBB6227978.1"/>
    <property type="molecule type" value="Genomic_DNA"/>
</dbReference>
<feature type="compositionally biased region" description="Polar residues" evidence="1">
    <location>
        <begin position="615"/>
        <end position="626"/>
    </location>
</feature>
<comment type="caution">
    <text evidence="2">The sequence shown here is derived from an EMBL/GenBank/DDBJ whole genome shotgun (WGS) entry which is preliminary data.</text>
</comment>
<dbReference type="Proteomes" id="UP000538147">
    <property type="component" value="Unassembled WGS sequence"/>
</dbReference>
<protein>
    <submittedName>
        <fullName evidence="2">Uncharacterized protein</fullName>
    </submittedName>
</protein>
<evidence type="ECO:0000313" key="3">
    <source>
        <dbReference type="Proteomes" id="UP000538147"/>
    </source>
</evidence>
<gene>
    <name evidence="2" type="ORF">FHS79_002160</name>
</gene>
<proteinExistence type="predicted"/>
<keyword evidence="3" id="KW-1185">Reference proteome</keyword>
<organism evidence="2 3">
    <name type="scientific">Polymorphobacter multimanifer</name>
    <dbReference type="NCBI Taxonomy" id="1070431"/>
    <lineage>
        <taxon>Bacteria</taxon>
        <taxon>Pseudomonadati</taxon>
        <taxon>Pseudomonadota</taxon>
        <taxon>Alphaproteobacteria</taxon>
        <taxon>Sphingomonadales</taxon>
        <taxon>Sphingosinicellaceae</taxon>
        <taxon>Polymorphobacter</taxon>
    </lineage>
</organism>
<evidence type="ECO:0000256" key="1">
    <source>
        <dbReference type="SAM" id="MobiDB-lite"/>
    </source>
</evidence>
<dbReference type="RefSeq" id="WP_184199501.1">
    <property type="nucleotide sequence ID" value="NZ_JACIIV010000014.1"/>
</dbReference>